<feature type="transmembrane region" description="Helical" evidence="1">
    <location>
        <begin position="14"/>
        <end position="36"/>
    </location>
</feature>
<evidence type="ECO:0000256" key="1">
    <source>
        <dbReference type="SAM" id="Phobius"/>
    </source>
</evidence>
<evidence type="ECO:0000313" key="2">
    <source>
        <dbReference type="EMBL" id="TNN83786.1"/>
    </source>
</evidence>
<gene>
    <name evidence="2" type="ORF">EYF80_005962</name>
</gene>
<evidence type="ECO:0000313" key="3">
    <source>
        <dbReference type="Proteomes" id="UP000314294"/>
    </source>
</evidence>
<sequence length="242" mass="27513">MALSSKQKILGSDLGGIELCIILVGYVVLPCFFNTLHMKISSGRAFSSFKDTFPWRNKWLMNEDNARSAPGRRNHVCELKRQRRGHAYLSGNLTIECKSSSQPSFTDGLGAVDFITQHQHRYIDYGLVSQESLEMQQRHNQHQSTVNGLDRCVETARRSQSHIEFGLGFRESVVVRAVHQKDDSVHGRQVIHTVKVGGFRVLSIDHNHLPVGFTLIDQSQSSQNLHFDYFPLRAHLRIEGIF</sequence>
<keyword evidence="1" id="KW-0812">Transmembrane</keyword>
<dbReference type="Proteomes" id="UP000314294">
    <property type="component" value="Unassembled WGS sequence"/>
</dbReference>
<name>A0A4Z2J0V1_9TELE</name>
<keyword evidence="3" id="KW-1185">Reference proteome</keyword>
<keyword evidence="1" id="KW-1133">Transmembrane helix</keyword>
<dbReference type="EMBL" id="SRLO01000031">
    <property type="protein sequence ID" value="TNN83786.1"/>
    <property type="molecule type" value="Genomic_DNA"/>
</dbReference>
<organism evidence="2 3">
    <name type="scientific">Liparis tanakae</name>
    <name type="common">Tanaka's snailfish</name>
    <dbReference type="NCBI Taxonomy" id="230148"/>
    <lineage>
        <taxon>Eukaryota</taxon>
        <taxon>Metazoa</taxon>
        <taxon>Chordata</taxon>
        <taxon>Craniata</taxon>
        <taxon>Vertebrata</taxon>
        <taxon>Euteleostomi</taxon>
        <taxon>Actinopterygii</taxon>
        <taxon>Neopterygii</taxon>
        <taxon>Teleostei</taxon>
        <taxon>Neoteleostei</taxon>
        <taxon>Acanthomorphata</taxon>
        <taxon>Eupercaria</taxon>
        <taxon>Perciformes</taxon>
        <taxon>Cottioidei</taxon>
        <taxon>Cottales</taxon>
        <taxon>Liparidae</taxon>
        <taxon>Liparis</taxon>
    </lineage>
</organism>
<keyword evidence="1" id="KW-0472">Membrane</keyword>
<reference evidence="2 3" key="1">
    <citation type="submission" date="2019-03" db="EMBL/GenBank/DDBJ databases">
        <title>First draft genome of Liparis tanakae, snailfish: a comprehensive survey of snailfish specific genes.</title>
        <authorList>
            <person name="Kim W."/>
            <person name="Song I."/>
            <person name="Jeong J.-H."/>
            <person name="Kim D."/>
            <person name="Kim S."/>
            <person name="Ryu S."/>
            <person name="Song J.Y."/>
            <person name="Lee S.K."/>
        </authorList>
    </citation>
    <scope>NUCLEOTIDE SEQUENCE [LARGE SCALE GENOMIC DNA]</scope>
    <source>
        <tissue evidence="2">Muscle</tissue>
    </source>
</reference>
<proteinExistence type="predicted"/>
<comment type="caution">
    <text evidence="2">The sequence shown here is derived from an EMBL/GenBank/DDBJ whole genome shotgun (WGS) entry which is preliminary data.</text>
</comment>
<dbReference type="AlphaFoldDB" id="A0A4Z2J0V1"/>
<accession>A0A4Z2J0V1</accession>
<protein>
    <submittedName>
        <fullName evidence="2">Uncharacterized protein</fullName>
    </submittedName>
</protein>